<gene>
    <name evidence="3" type="ORF">H257_17638</name>
</gene>
<dbReference type="GO" id="GO:0006508">
    <property type="term" value="P:proteolysis"/>
    <property type="evidence" value="ECO:0007669"/>
    <property type="project" value="InterPro"/>
</dbReference>
<dbReference type="SUPFAM" id="SSF55486">
    <property type="entry name" value="Metalloproteases ('zincins'), catalytic domain"/>
    <property type="match status" value="1"/>
</dbReference>
<feature type="domain" description="Peptidase M13 N-terminal" evidence="2">
    <location>
        <begin position="37"/>
        <end position="93"/>
    </location>
</feature>
<organism evidence="3">
    <name type="scientific">Aphanomyces astaci</name>
    <name type="common">Crayfish plague agent</name>
    <dbReference type="NCBI Taxonomy" id="112090"/>
    <lineage>
        <taxon>Eukaryota</taxon>
        <taxon>Sar</taxon>
        <taxon>Stramenopiles</taxon>
        <taxon>Oomycota</taxon>
        <taxon>Saprolegniomycetes</taxon>
        <taxon>Saprolegniales</taxon>
        <taxon>Verrucalvaceae</taxon>
        <taxon>Aphanomyces</taxon>
    </lineage>
</organism>
<dbReference type="PROSITE" id="PS51885">
    <property type="entry name" value="NEPRILYSIN"/>
    <property type="match status" value="1"/>
</dbReference>
<sequence>MVKVLISLSVFACAATAGSVTELVESVTKFNGYSINPCDDFYQYACGAWHKEAVILVPPDIHRIDRSLNKLDIQNEAVLTKIFSDNKTKRENQACREKKAHVRLAKFALGDFVLLGKIIKFPNKLALNWKGPYRISQVDSDYVMEVQQPVEPFRTTVHHASRLKLSAKLHWFS</sequence>
<dbReference type="GO" id="GO:0004222">
    <property type="term" value="F:metalloendopeptidase activity"/>
    <property type="evidence" value="ECO:0007669"/>
    <property type="project" value="InterPro"/>
</dbReference>
<dbReference type="InterPro" id="IPR008753">
    <property type="entry name" value="Peptidase_M13_N"/>
</dbReference>
<proteinExistence type="predicted"/>
<reference evidence="3" key="1">
    <citation type="submission" date="2013-12" db="EMBL/GenBank/DDBJ databases">
        <title>The Genome Sequence of Aphanomyces astaci APO3.</title>
        <authorList>
            <consortium name="The Broad Institute Genomics Platform"/>
            <person name="Russ C."/>
            <person name="Tyler B."/>
            <person name="van West P."/>
            <person name="Dieguez-Uribeondo J."/>
            <person name="Young S.K."/>
            <person name="Zeng Q."/>
            <person name="Gargeya S."/>
            <person name="Fitzgerald M."/>
            <person name="Abouelleil A."/>
            <person name="Alvarado L."/>
            <person name="Chapman S.B."/>
            <person name="Gainer-Dewar J."/>
            <person name="Goldberg J."/>
            <person name="Griggs A."/>
            <person name="Gujja S."/>
            <person name="Hansen M."/>
            <person name="Howarth C."/>
            <person name="Imamovic A."/>
            <person name="Ireland A."/>
            <person name="Larimer J."/>
            <person name="McCowan C."/>
            <person name="Murphy C."/>
            <person name="Pearson M."/>
            <person name="Poon T.W."/>
            <person name="Priest M."/>
            <person name="Roberts A."/>
            <person name="Saif S."/>
            <person name="Shea T."/>
            <person name="Sykes S."/>
            <person name="Wortman J."/>
            <person name="Nusbaum C."/>
            <person name="Birren B."/>
        </authorList>
    </citation>
    <scope>NUCLEOTIDE SEQUENCE [LARGE SCALE GENOMIC DNA]</scope>
    <source>
        <strain evidence="3">APO3</strain>
    </source>
</reference>
<keyword evidence="1" id="KW-0732">Signal</keyword>
<feature type="chain" id="PRO_5004840328" description="Peptidase M13 N-terminal domain-containing protein" evidence="1">
    <location>
        <begin position="18"/>
        <end position="173"/>
    </location>
</feature>
<dbReference type="GeneID" id="20819634"/>
<dbReference type="InterPro" id="IPR024079">
    <property type="entry name" value="MetalloPept_cat_dom_sf"/>
</dbReference>
<dbReference type="AlphaFoldDB" id="W4FDX4"/>
<evidence type="ECO:0000256" key="1">
    <source>
        <dbReference type="SAM" id="SignalP"/>
    </source>
</evidence>
<dbReference type="Gene3D" id="1.10.1380.10">
    <property type="entry name" value="Neutral endopeptidase , domain2"/>
    <property type="match status" value="1"/>
</dbReference>
<dbReference type="EMBL" id="KI913226">
    <property type="protein sequence ID" value="ETV65697.1"/>
    <property type="molecule type" value="Genomic_DNA"/>
</dbReference>
<dbReference type="RefSeq" id="XP_009844804.1">
    <property type="nucleotide sequence ID" value="XM_009846502.1"/>
</dbReference>
<dbReference type="Gene3D" id="3.40.390.10">
    <property type="entry name" value="Collagenase (Catalytic Domain)"/>
    <property type="match status" value="1"/>
</dbReference>
<accession>W4FDX4</accession>
<dbReference type="VEuPathDB" id="FungiDB:H257_17638"/>
<dbReference type="InterPro" id="IPR000718">
    <property type="entry name" value="Peptidase_M13"/>
</dbReference>
<evidence type="ECO:0000259" key="2">
    <source>
        <dbReference type="Pfam" id="PF05649"/>
    </source>
</evidence>
<dbReference type="OrthoDB" id="79219at2759"/>
<evidence type="ECO:0000313" key="3">
    <source>
        <dbReference type="EMBL" id="ETV65697.1"/>
    </source>
</evidence>
<protein>
    <recommendedName>
        <fullName evidence="2">Peptidase M13 N-terminal domain-containing protein</fullName>
    </recommendedName>
</protein>
<feature type="signal peptide" evidence="1">
    <location>
        <begin position="1"/>
        <end position="17"/>
    </location>
</feature>
<dbReference type="Pfam" id="PF05649">
    <property type="entry name" value="Peptidase_M13_N"/>
    <property type="match status" value="1"/>
</dbReference>
<name>W4FDX4_APHAT</name>
<dbReference type="InterPro" id="IPR042089">
    <property type="entry name" value="Peptidase_M13_dom_2"/>
</dbReference>